<proteinExistence type="predicted"/>
<keyword evidence="2" id="KW-1185">Reference proteome</keyword>
<organism evidence="1 2">
    <name type="scientific">Gonium pectorale</name>
    <name type="common">Green alga</name>
    <dbReference type="NCBI Taxonomy" id="33097"/>
    <lineage>
        <taxon>Eukaryota</taxon>
        <taxon>Viridiplantae</taxon>
        <taxon>Chlorophyta</taxon>
        <taxon>core chlorophytes</taxon>
        <taxon>Chlorophyceae</taxon>
        <taxon>CS clade</taxon>
        <taxon>Chlamydomonadales</taxon>
        <taxon>Volvocaceae</taxon>
        <taxon>Gonium</taxon>
    </lineage>
</organism>
<protein>
    <submittedName>
        <fullName evidence="1">Uncharacterized protein</fullName>
    </submittedName>
</protein>
<dbReference type="Proteomes" id="UP000075714">
    <property type="component" value="Unassembled WGS sequence"/>
</dbReference>
<evidence type="ECO:0000313" key="2">
    <source>
        <dbReference type="Proteomes" id="UP000075714"/>
    </source>
</evidence>
<evidence type="ECO:0000313" key="1">
    <source>
        <dbReference type="EMBL" id="KXZ47091.1"/>
    </source>
</evidence>
<comment type="caution">
    <text evidence="1">The sequence shown here is derived from an EMBL/GenBank/DDBJ whole genome shotgun (WGS) entry which is preliminary data.</text>
</comment>
<gene>
    <name evidence="1" type="ORF">GPECTOR_38g328</name>
</gene>
<reference evidence="2" key="1">
    <citation type="journal article" date="2016" name="Nat. Commun.">
        <title>The Gonium pectorale genome demonstrates co-option of cell cycle regulation during the evolution of multicellularity.</title>
        <authorList>
            <person name="Hanschen E.R."/>
            <person name="Marriage T.N."/>
            <person name="Ferris P.J."/>
            <person name="Hamaji T."/>
            <person name="Toyoda A."/>
            <person name="Fujiyama A."/>
            <person name="Neme R."/>
            <person name="Noguchi H."/>
            <person name="Minakuchi Y."/>
            <person name="Suzuki M."/>
            <person name="Kawai-Toyooka H."/>
            <person name="Smith D.R."/>
            <person name="Sparks H."/>
            <person name="Anderson J."/>
            <person name="Bakaric R."/>
            <person name="Luria V."/>
            <person name="Karger A."/>
            <person name="Kirschner M.W."/>
            <person name="Durand P.M."/>
            <person name="Michod R.E."/>
            <person name="Nozaki H."/>
            <person name="Olson B.J."/>
        </authorList>
    </citation>
    <scope>NUCLEOTIDE SEQUENCE [LARGE SCALE GENOMIC DNA]</scope>
    <source>
        <strain evidence="2">NIES-2863</strain>
    </source>
</reference>
<dbReference type="AlphaFoldDB" id="A0A150GB66"/>
<name>A0A150GB66_GONPE</name>
<sequence>MDRPPLPGLWKPYPCAARPVGGSDDGGAEELRRVSSALLGAAKGPVFLSLTSNTSLASGSGYWDLPTLGEAGRLVLCGPPGAATTLDLAGREDAWVWEPPPTTANPTFAYLYDLTLVNLPYSSHPDSLAGLMALAALSFAVSCSIQVPSVSAAEAGAGWLVVERLELQPAVMLLNCTLLSASAYATLPGAVSLLPQSRVWPPLLLLHGNRTRALAQGPQ</sequence>
<accession>A0A150GB66</accession>
<dbReference type="EMBL" id="LSYV01000039">
    <property type="protein sequence ID" value="KXZ47091.1"/>
    <property type="molecule type" value="Genomic_DNA"/>
</dbReference>